<dbReference type="EMBL" id="LK031989">
    <property type="protein sequence ID" value="CDY08818.1"/>
    <property type="molecule type" value="Genomic_DNA"/>
</dbReference>
<dbReference type="Proteomes" id="UP001295469">
    <property type="component" value="Chromosome A06"/>
</dbReference>
<reference evidence="3" key="2">
    <citation type="submission" date="2014-06" db="EMBL/GenBank/DDBJ databases">
        <authorList>
            <person name="Genoscope - CEA"/>
        </authorList>
    </citation>
    <scope>NUCLEOTIDE SEQUENCE</scope>
</reference>
<sequence length="39" mass="4296">MNGCVEEFMKALEPFMKVTEPVPLTPDNQTGPIGLNPIH</sequence>
<evidence type="ECO:0000313" key="4">
    <source>
        <dbReference type="Proteomes" id="UP000028999"/>
    </source>
</evidence>
<organism evidence="3 4">
    <name type="scientific">Brassica napus</name>
    <name type="common">Rape</name>
    <dbReference type="NCBI Taxonomy" id="3708"/>
    <lineage>
        <taxon>Eukaryota</taxon>
        <taxon>Viridiplantae</taxon>
        <taxon>Streptophyta</taxon>
        <taxon>Embryophyta</taxon>
        <taxon>Tracheophyta</taxon>
        <taxon>Spermatophyta</taxon>
        <taxon>Magnoliopsida</taxon>
        <taxon>eudicotyledons</taxon>
        <taxon>Gunneridae</taxon>
        <taxon>Pentapetalae</taxon>
        <taxon>rosids</taxon>
        <taxon>malvids</taxon>
        <taxon>Brassicales</taxon>
        <taxon>Brassicaceae</taxon>
        <taxon>Brassiceae</taxon>
        <taxon>Brassica</taxon>
    </lineage>
</organism>
<reference evidence="3 4" key="1">
    <citation type="journal article" date="2014" name="Science">
        <title>Plant genetics. Early allopolyploid evolution in the post-Neolithic Brassica napus oilseed genome.</title>
        <authorList>
            <person name="Chalhoub B."/>
            <person name="Denoeud F."/>
            <person name="Liu S."/>
            <person name="Parkin I.A."/>
            <person name="Tang H."/>
            <person name="Wang X."/>
            <person name="Chiquet J."/>
            <person name="Belcram H."/>
            <person name="Tong C."/>
            <person name="Samans B."/>
            <person name="Correa M."/>
            <person name="Da Silva C."/>
            <person name="Just J."/>
            <person name="Falentin C."/>
            <person name="Koh C.S."/>
            <person name="Le Clainche I."/>
            <person name="Bernard M."/>
            <person name="Bento P."/>
            <person name="Noel B."/>
            <person name="Labadie K."/>
            <person name="Alberti A."/>
            <person name="Charles M."/>
            <person name="Arnaud D."/>
            <person name="Guo H."/>
            <person name="Daviaud C."/>
            <person name="Alamery S."/>
            <person name="Jabbari K."/>
            <person name="Zhao M."/>
            <person name="Edger P.P."/>
            <person name="Chelaifa H."/>
            <person name="Tack D."/>
            <person name="Lassalle G."/>
            <person name="Mestiri I."/>
            <person name="Schnel N."/>
            <person name="Le Paslier M.C."/>
            <person name="Fan G."/>
            <person name="Renault V."/>
            <person name="Bayer P.E."/>
            <person name="Golicz A.A."/>
            <person name="Manoli S."/>
            <person name="Lee T.H."/>
            <person name="Thi V.H."/>
            <person name="Chalabi S."/>
            <person name="Hu Q."/>
            <person name="Fan C."/>
            <person name="Tollenaere R."/>
            <person name="Lu Y."/>
            <person name="Battail C."/>
            <person name="Shen J."/>
            <person name="Sidebottom C.H."/>
            <person name="Wang X."/>
            <person name="Canaguier A."/>
            <person name="Chauveau A."/>
            <person name="Berard A."/>
            <person name="Deniot G."/>
            <person name="Guan M."/>
            <person name="Liu Z."/>
            <person name="Sun F."/>
            <person name="Lim Y.P."/>
            <person name="Lyons E."/>
            <person name="Town C.D."/>
            <person name="Bancroft I."/>
            <person name="Wang X."/>
            <person name="Meng J."/>
            <person name="Ma J."/>
            <person name="Pires J.C."/>
            <person name="King G.J."/>
            <person name="Brunel D."/>
            <person name="Delourme R."/>
            <person name="Renard M."/>
            <person name="Aury J.M."/>
            <person name="Adams K.L."/>
            <person name="Batley J."/>
            <person name="Snowdon R.J."/>
            <person name="Tost J."/>
            <person name="Edwards D."/>
            <person name="Zhou Y."/>
            <person name="Hua W."/>
            <person name="Sharpe A.G."/>
            <person name="Paterson A.H."/>
            <person name="Guan C."/>
            <person name="Wincker P."/>
        </authorList>
    </citation>
    <scope>NUCLEOTIDE SEQUENCE [LARGE SCALE GENOMIC DNA]</scope>
    <source>
        <strain evidence="4">cv. Darmor-bzh</strain>
    </source>
</reference>
<name>A0A078FAG8_BRANA</name>
<feature type="region of interest" description="Disordered" evidence="1">
    <location>
        <begin position="20"/>
        <end position="39"/>
    </location>
</feature>
<keyword evidence="4" id="KW-1185">Reference proteome</keyword>
<evidence type="ECO:0000313" key="3">
    <source>
        <dbReference type="EMBL" id="CDY08818.1"/>
    </source>
</evidence>
<gene>
    <name evidence="3" type="primary">BnaA06g24060D</name>
    <name evidence="2" type="ORF">DARMORV10_A06P31950.1</name>
    <name evidence="3" type="ORF">GSBRNA2T00000780001</name>
</gene>
<dbReference type="EMBL" id="HG994360">
    <property type="protein sequence ID" value="CAF2088105.1"/>
    <property type="molecule type" value="Genomic_DNA"/>
</dbReference>
<proteinExistence type="predicted"/>
<protein>
    <submittedName>
        <fullName evidence="2">(rape) hypothetical protein</fullName>
    </submittedName>
    <submittedName>
        <fullName evidence="3">BnaA06g24060D protein</fullName>
    </submittedName>
</protein>
<dbReference type="AlphaFoldDB" id="A0A078FAG8"/>
<evidence type="ECO:0000313" key="2">
    <source>
        <dbReference type="EMBL" id="CAF2088105.1"/>
    </source>
</evidence>
<reference evidence="2" key="3">
    <citation type="submission" date="2021-01" db="EMBL/GenBank/DDBJ databases">
        <authorList>
            <consortium name="Genoscope - CEA"/>
            <person name="William W."/>
        </authorList>
    </citation>
    <scope>NUCLEOTIDE SEQUENCE</scope>
</reference>
<accession>A0A078FAG8</accession>
<evidence type="ECO:0000256" key="1">
    <source>
        <dbReference type="SAM" id="MobiDB-lite"/>
    </source>
</evidence>
<dbReference type="PaxDb" id="3708-A0A078FAG8"/>
<dbReference type="Proteomes" id="UP000028999">
    <property type="component" value="Unassembled WGS sequence"/>
</dbReference>
<dbReference type="Gramene" id="CDY08818">
    <property type="protein sequence ID" value="CDY08818"/>
    <property type="gene ID" value="GSBRNA2T00000780001"/>
</dbReference>